<feature type="domain" description="Auxiliary Activity family 9 catalytic" evidence="4">
    <location>
        <begin position="52"/>
        <end position="188"/>
    </location>
</feature>
<dbReference type="Gene3D" id="2.70.50.70">
    <property type="match status" value="1"/>
</dbReference>
<evidence type="ECO:0000256" key="3">
    <source>
        <dbReference type="SAM" id="MobiDB-lite"/>
    </source>
</evidence>
<evidence type="ECO:0000256" key="1">
    <source>
        <dbReference type="ARBA" id="ARBA00001973"/>
    </source>
</evidence>
<dbReference type="InterPro" id="IPR013320">
    <property type="entry name" value="ConA-like_dom_sf"/>
</dbReference>
<proteinExistence type="predicted"/>
<sequence>MCSFRTLVNFGALALAAGHGQLTVPTVRGDSLGRRESHEQRAPVYTLDGNRGGYSPTSMRCHDFNPDSDGPKTTLQAGSSFDVTWTMEAGHPGDCYFYVSYDPDPSNVANFFKIAAFPGCGAPDGLNIPSSVSTSVLLPAELPACEHCVLRWEWTGHQQVVNIEFYVQCADIKIASSAQPVLPSPMTPISGIEHLPQGAEGYRKVYNGQGPEEQYLVGPAIATYSSCDANTPGCLGLGIAPIPTDSTSPSAVTSTTSETSVVTSPSEAGCTCTPSTEWTGDFSQYASDQDFCSQNFGGSNPWISAGGGPGTSGGFSGAGPCTSGQYNFQEDGSWHILAGQEALGVMPYRAFAYAQFCNGKAYSECWTTGAAAFSFSLMVRGVSQTGAFVKVLFWTDSGNILGLVPPSHPKGEGKLRLVAFMTDDYPNSWDFELEISESTWYHIQVAFQASTGAAEISVNGVVLGSGTLPVNMLAATTGPQIGIYSFDYGTSWPAEGVVLSLADVCIGEVAGSCRSGVIASPTETVASTALSTTAAGATSGRQPPHEDIVACSVAMTADLVSL</sequence>
<dbReference type="Proteomes" id="UP000601435">
    <property type="component" value="Unassembled WGS sequence"/>
</dbReference>
<name>A0A812SFT0_9DINO</name>
<evidence type="ECO:0000313" key="6">
    <source>
        <dbReference type="Proteomes" id="UP000601435"/>
    </source>
</evidence>
<dbReference type="InterPro" id="IPR052282">
    <property type="entry name" value="Starch-active_LPMO"/>
</dbReference>
<reference evidence="5" key="1">
    <citation type="submission" date="2021-02" db="EMBL/GenBank/DDBJ databases">
        <authorList>
            <person name="Dougan E. K."/>
            <person name="Rhodes N."/>
            <person name="Thang M."/>
            <person name="Chan C."/>
        </authorList>
    </citation>
    <scope>NUCLEOTIDE SEQUENCE</scope>
</reference>
<dbReference type="PANTHER" id="PTHR36575">
    <property type="entry name" value="BINDING PROTEIN, PUTATIVE (AFU_ORTHOLOGUE AFUA_1G14430)-RELATED"/>
    <property type="match status" value="1"/>
</dbReference>
<dbReference type="AlphaFoldDB" id="A0A812SFT0"/>
<evidence type="ECO:0000256" key="2">
    <source>
        <dbReference type="ARBA" id="ARBA00023008"/>
    </source>
</evidence>
<dbReference type="InterPro" id="IPR005103">
    <property type="entry name" value="AA9_LPMO"/>
</dbReference>
<dbReference type="OrthoDB" id="2342176at2759"/>
<dbReference type="EMBL" id="CAJNJA010021852">
    <property type="protein sequence ID" value="CAE7482750.1"/>
    <property type="molecule type" value="Genomic_DNA"/>
</dbReference>
<feature type="region of interest" description="Disordered" evidence="3">
    <location>
        <begin position="27"/>
        <end position="49"/>
    </location>
</feature>
<keyword evidence="6" id="KW-1185">Reference proteome</keyword>
<evidence type="ECO:0000313" key="5">
    <source>
        <dbReference type="EMBL" id="CAE7482750.1"/>
    </source>
</evidence>
<evidence type="ECO:0000259" key="4">
    <source>
        <dbReference type="Pfam" id="PF03443"/>
    </source>
</evidence>
<dbReference type="Pfam" id="PF03443">
    <property type="entry name" value="AA9"/>
    <property type="match status" value="1"/>
</dbReference>
<dbReference type="SUPFAM" id="SSF49899">
    <property type="entry name" value="Concanavalin A-like lectins/glucanases"/>
    <property type="match status" value="1"/>
</dbReference>
<keyword evidence="2" id="KW-0186">Copper</keyword>
<comment type="caution">
    <text evidence="5">The sequence shown here is derived from an EMBL/GenBank/DDBJ whole genome shotgun (WGS) entry which is preliminary data.</text>
</comment>
<dbReference type="PANTHER" id="PTHR36575:SF2">
    <property type="entry name" value="CHITIN-BINDING TYPE-4 DOMAIN-CONTAINING PROTEIN-RELATED"/>
    <property type="match status" value="1"/>
</dbReference>
<dbReference type="Gene3D" id="2.60.120.200">
    <property type="match status" value="1"/>
</dbReference>
<gene>
    <name evidence="5" type="primary">PDPK2</name>
    <name evidence="5" type="ORF">SNEC2469_LOCUS13678</name>
</gene>
<organism evidence="5 6">
    <name type="scientific">Symbiodinium necroappetens</name>
    <dbReference type="NCBI Taxonomy" id="1628268"/>
    <lineage>
        <taxon>Eukaryota</taxon>
        <taxon>Sar</taxon>
        <taxon>Alveolata</taxon>
        <taxon>Dinophyceae</taxon>
        <taxon>Suessiales</taxon>
        <taxon>Symbiodiniaceae</taxon>
        <taxon>Symbiodinium</taxon>
    </lineage>
</organism>
<comment type="cofactor">
    <cofactor evidence="1">
        <name>Cu(2+)</name>
        <dbReference type="ChEBI" id="CHEBI:29036"/>
    </cofactor>
</comment>
<accession>A0A812SFT0</accession>
<protein>
    <submittedName>
        <fullName evidence="5">PDPK2 protein</fullName>
    </submittedName>
</protein>
<feature type="compositionally biased region" description="Basic and acidic residues" evidence="3">
    <location>
        <begin position="31"/>
        <end position="41"/>
    </location>
</feature>